<dbReference type="Pfam" id="PF00889">
    <property type="entry name" value="EF_TS"/>
    <property type="match status" value="2"/>
</dbReference>
<keyword evidence="4" id="KW-0934">Plastid</keyword>
<dbReference type="Gene3D" id="1.10.8.10">
    <property type="entry name" value="DNA helicase RuvA subunit, C-terminal domain"/>
    <property type="match status" value="2"/>
</dbReference>
<dbReference type="EMBL" id="FNXT01000045">
    <property type="protein sequence ID" value="SZX60133.1"/>
    <property type="molecule type" value="Genomic_DNA"/>
</dbReference>
<evidence type="ECO:0000256" key="12">
    <source>
        <dbReference type="HAMAP-Rule" id="MF_03135"/>
    </source>
</evidence>
<evidence type="ECO:0000313" key="16">
    <source>
        <dbReference type="EMBL" id="SZX60133.1"/>
    </source>
</evidence>
<accession>A0A383V5A0</accession>
<dbReference type="SUPFAM" id="SSF50249">
    <property type="entry name" value="Nucleic acid-binding proteins"/>
    <property type="match status" value="2"/>
</dbReference>
<dbReference type="InterPro" id="IPR001816">
    <property type="entry name" value="Transl_elong_EFTs/EF1B"/>
</dbReference>
<dbReference type="GO" id="GO:0070125">
    <property type="term" value="P:mitochondrial translational elongation"/>
    <property type="evidence" value="ECO:0007669"/>
    <property type="project" value="TreeGrafter"/>
</dbReference>
<dbReference type="Pfam" id="PF00575">
    <property type="entry name" value="S1"/>
    <property type="match status" value="1"/>
</dbReference>
<dbReference type="GO" id="GO:0003746">
    <property type="term" value="F:translation elongation factor activity"/>
    <property type="evidence" value="ECO:0007669"/>
    <property type="project" value="UniProtKB-UniRule"/>
</dbReference>
<dbReference type="SUPFAM" id="SSF46934">
    <property type="entry name" value="UBA-like"/>
    <property type="match status" value="2"/>
</dbReference>
<feature type="domain" description="S1 motif" evidence="15">
    <location>
        <begin position="230"/>
        <end position="320"/>
    </location>
</feature>
<dbReference type="SMART" id="SM00316">
    <property type="entry name" value="S1"/>
    <property type="match status" value="2"/>
</dbReference>
<dbReference type="GO" id="GO:0009507">
    <property type="term" value="C:chloroplast"/>
    <property type="evidence" value="ECO:0007669"/>
    <property type="project" value="UniProtKB-SubCell"/>
</dbReference>
<dbReference type="PANTHER" id="PTHR11741">
    <property type="entry name" value="ELONGATION FACTOR TS"/>
    <property type="match status" value="1"/>
</dbReference>
<evidence type="ECO:0000256" key="14">
    <source>
        <dbReference type="SAM" id="MobiDB-lite"/>
    </source>
</evidence>
<feature type="compositionally biased region" description="Acidic residues" evidence="14">
    <location>
        <begin position="169"/>
        <end position="178"/>
    </location>
</feature>
<keyword evidence="7 12" id="KW-0648">Protein biosynthesis</keyword>
<comment type="subunit">
    <text evidence="11">Component of the chloroplast ribosome 30S and 70S subunits, as well as polysomes.</text>
</comment>
<evidence type="ECO:0000256" key="2">
    <source>
        <dbReference type="ARBA" id="ARBA00005532"/>
    </source>
</evidence>
<protein>
    <recommendedName>
        <fullName evidence="12">Elongation factor Ts, mitochondrial</fullName>
        <shortName evidence="12">EF-Ts</shortName>
        <shortName evidence="12">EF-TsMt</shortName>
    </recommendedName>
</protein>
<comment type="subunit">
    <text evidence="9">Associates transiently with chloroplast polysomes.</text>
</comment>
<feature type="region of interest" description="Disordered" evidence="14">
    <location>
        <begin position="778"/>
        <end position="808"/>
    </location>
</feature>
<dbReference type="STRING" id="3088.A0A383V5A0"/>
<evidence type="ECO:0000256" key="5">
    <source>
        <dbReference type="ARBA" id="ARBA00022737"/>
    </source>
</evidence>
<gene>
    <name evidence="12" type="primary">EFTS</name>
    <name evidence="16" type="ORF">BQ4739_LOCUS714</name>
</gene>
<comment type="function">
    <text evidence="8 12 13">Associates with the EF-Tu.GDP complex and induces the exchange of GDP to GTP. It remains bound to the aminoacyl-tRNA.EF-Tu.GTP complex up to the GTP hydrolysis stage on the ribosome.</text>
</comment>
<evidence type="ECO:0000256" key="4">
    <source>
        <dbReference type="ARBA" id="ARBA00022640"/>
    </source>
</evidence>
<feature type="region of interest" description="Disordered" evidence="14">
    <location>
        <begin position="150"/>
        <end position="178"/>
    </location>
</feature>
<feature type="region of interest" description="Disordered" evidence="14">
    <location>
        <begin position="1"/>
        <end position="70"/>
    </location>
</feature>
<evidence type="ECO:0000259" key="15">
    <source>
        <dbReference type="PROSITE" id="PS50126"/>
    </source>
</evidence>
<keyword evidence="5" id="KW-0677">Repeat</keyword>
<dbReference type="HAMAP" id="MF_00050">
    <property type="entry name" value="EF_Ts"/>
    <property type="match status" value="2"/>
</dbReference>
<evidence type="ECO:0000256" key="6">
    <source>
        <dbReference type="ARBA" id="ARBA00022768"/>
    </source>
</evidence>
<dbReference type="PROSITE" id="PS01127">
    <property type="entry name" value="EF_TS_2"/>
    <property type="match status" value="2"/>
</dbReference>
<dbReference type="InterPro" id="IPR018101">
    <property type="entry name" value="Transl_elong_Ts_CS"/>
</dbReference>
<evidence type="ECO:0000256" key="9">
    <source>
        <dbReference type="ARBA" id="ARBA00063456"/>
    </source>
</evidence>
<dbReference type="Gene3D" id="3.30.479.20">
    <property type="entry name" value="Elongation factor Ts, dimerisation domain"/>
    <property type="match status" value="2"/>
</dbReference>
<keyword evidence="6 12" id="KW-0251">Elongation factor</keyword>
<dbReference type="PROSITE" id="PS50126">
    <property type="entry name" value="S1"/>
    <property type="match status" value="2"/>
</dbReference>
<sequence>MLGTIRQPSCLQGKAARTGPGLVSSGSRRVTRKRAQAFKGSRRALVTVAAAESEAPAPAAPAPARRPRNEGKPLTAFEANEIVEGRVTSVQSFGAFVDIGAESQGLIHISQLTDGFVKNAADVIKVGETIKARVLSVDVAGKRLALTRKGMGVGGSSEGRRGGGRNAREEEEDDVEEEDIAVDPTTAELDGLTFVVEDDEEDTADIDPAELEFVDELSAEDARDIALALEDLVSGTVTAVDASGVTVSYSLEDGSSAEGLIHVSELLAPSHLVEGEEAEDEAEAYTEVDNIDPAAYYKVGDSISCFVMDVEDGTPLLTQRLTEDADDELAEFAEMLEETNVDDLSDAAIIQGMWAAAEDAAGDDDEAEDGDALLEQLDPAEGAVAAAGADEDDEEGMVSVVPEDLRLEVLAARRGGASRSSRLVGPLAGVRLPDRPVGVDPTNASNATLLDAFSGELEEDEDECIGVAVNDTSYVPASLLKRLGYKIVQAEEGGEWGVVRREGAAEEGEAEMDAELAAELEAVASGLYDARAVDSIVKDLMAGDEEADEAEVPRLARRNPVVAAAAVSAGISAKAVSSLRKKTGAGMMDCKKALGECAGDEEKAVEWLRQKGLSGADKKAGRVAAEGAIVRYIHPGSRLGVLLEVNCETDFVAAGDVFTKLAGEIAMVVASSEVVCVSVDDMPGDLLAKEREVEMGKEDIKAKPEAVRAKIVEGRLDKIKRAYALLEQPALRDNNKTVAEIIKEAIAATGENIQVRRFIKYNLGEGLEKRSNDFAAEVAQQTAKKAEAPAAKKEEPKKEEAPKEAKPAVQVSAALVKQLRDKSGAGMMDCKKALGETGGDVEAAVEWLRKKGLSSADKKAGRLAAEGGIVAYIHPGSRLGVLLEVNCETDFVAAGDVFGKLANTLAMQIAANPSLEYVTPEEVPEELLAREREIEMGREDLQAKPEAIRAKIAEGRVKKLAQERVLLEQPYLLDESKTVSEAVKEAIGSCGENIQIRRFSRFVLGEGVEKKVSNLAEEVAAATGAKA</sequence>
<dbReference type="InterPro" id="IPR009060">
    <property type="entry name" value="UBA-like_sf"/>
</dbReference>
<dbReference type="CDD" id="cd14275">
    <property type="entry name" value="UBA_EF-Ts"/>
    <property type="match status" value="2"/>
</dbReference>
<comment type="subunit">
    <text evidence="10">Component of the chloroplast ribosome 70S subunit, and at low levels, present in polysomes.</text>
</comment>
<dbReference type="PROSITE" id="PS01126">
    <property type="entry name" value="EF_TS_1"/>
    <property type="match status" value="2"/>
</dbReference>
<dbReference type="FunFam" id="2.40.50.140:FF:000051">
    <property type="entry name" value="RNA-binding transcriptional accessory protein"/>
    <property type="match status" value="1"/>
</dbReference>
<evidence type="ECO:0000313" key="17">
    <source>
        <dbReference type="Proteomes" id="UP000256970"/>
    </source>
</evidence>
<evidence type="ECO:0000256" key="13">
    <source>
        <dbReference type="RuleBase" id="RU000642"/>
    </source>
</evidence>
<dbReference type="PANTHER" id="PTHR11741:SF10">
    <property type="entry name" value="POLYPROTEIN OF EF-TS, CHLOROPLASTIC"/>
    <property type="match status" value="1"/>
</dbReference>
<feature type="compositionally biased region" description="Polar residues" evidence="14">
    <location>
        <begin position="1"/>
        <end position="10"/>
    </location>
</feature>
<name>A0A383V5A0_TETOB</name>
<feature type="compositionally biased region" description="Basic residues" evidence="14">
    <location>
        <begin position="29"/>
        <end position="42"/>
    </location>
</feature>
<keyword evidence="3" id="KW-0150">Chloroplast</keyword>
<dbReference type="NCBIfam" id="TIGR00116">
    <property type="entry name" value="tsf"/>
    <property type="match status" value="2"/>
</dbReference>
<evidence type="ECO:0000256" key="8">
    <source>
        <dbReference type="ARBA" id="ARBA00025453"/>
    </source>
</evidence>
<dbReference type="InterPro" id="IPR036402">
    <property type="entry name" value="EF-Ts_dimer_sf"/>
</dbReference>
<dbReference type="FunFam" id="1.10.286.20:FF:000001">
    <property type="entry name" value="Elongation factor Ts"/>
    <property type="match status" value="1"/>
</dbReference>
<dbReference type="GO" id="GO:0005739">
    <property type="term" value="C:mitochondrion"/>
    <property type="evidence" value="ECO:0007669"/>
    <property type="project" value="UniProtKB-SubCell"/>
</dbReference>
<dbReference type="GO" id="GO:0003729">
    <property type="term" value="F:mRNA binding"/>
    <property type="evidence" value="ECO:0007669"/>
    <property type="project" value="UniProtKB-ARBA"/>
</dbReference>
<feature type="domain" description="S1 motif" evidence="15">
    <location>
        <begin position="80"/>
        <end position="149"/>
    </location>
</feature>
<proteinExistence type="inferred from homology"/>
<dbReference type="FunFam" id="1.10.8.10:FF:000001">
    <property type="entry name" value="Elongation factor Ts"/>
    <property type="match status" value="2"/>
</dbReference>
<dbReference type="InterPro" id="IPR014039">
    <property type="entry name" value="Transl_elong_EFTs/EF1B_dimer"/>
</dbReference>
<evidence type="ECO:0000256" key="7">
    <source>
        <dbReference type="ARBA" id="ARBA00022917"/>
    </source>
</evidence>
<dbReference type="SUPFAM" id="SSF54713">
    <property type="entry name" value="Elongation factor Ts (EF-Ts), dimerisation domain"/>
    <property type="match status" value="2"/>
</dbReference>
<dbReference type="InterPro" id="IPR003029">
    <property type="entry name" value="S1_domain"/>
</dbReference>
<evidence type="ECO:0000256" key="10">
    <source>
        <dbReference type="ARBA" id="ARBA00065253"/>
    </source>
</evidence>
<evidence type="ECO:0000256" key="1">
    <source>
        <dbReference type="ARBA" id="ARBA00004229"/>
    </source>
</evidence>
<keyword evidence="12" id="KW-0496">Mitochondrion</keyword>
<evidence type="ECO:0000256" key="3">
    <source>
        <dbReference type="ARBA" id="ARBA00022528"/>
    </source>
</evidence>
<dbReference type="AlphaFoldDB" id="A0A383V5A0"/>
<dbReference type="Gene3D" id="2.40.50.140">
    <property type="entry name" value="Nucleic acid-binding proteins"/>
    <property type="match status" value="2"/>
</dbReference>
<dbReference type="InterPro" id="IPR012340">
    <property type="entry name" value="NA-bd_OB-fold"/>
</dbReference>
<evidence type="ECO:0000256" key="11">
    <source>
        <dbReference type="ARBA" id="ARBA00065880"/>
    </source>
</evidence>
<dbReference type="Proteomes" id="UP000256970">
    <property type="component" value="Unassembled WGS sequence"/>
</dbReference>
<organism evidence="16 17">
    <name type="scientific">Tetradesmus obliquus</name>
    <name type="common">Green alga</name>
    <name type="synonym">Acutodesmus obliquus</name>
    <dbReference type="NCBI Taxonomy" id="3088"/>
    <lineage>
        <taxon>Eukaryota</taxon>
        <taxon>Viridiplantae</taxon>
        <taxon>Chlorophyta</taxon>
        <taxon>core chlorophytes</taxon>
        <taxon>Chlorophyceae</taxon>
        <taxon>CS clade</taxon>
        <taxon>Sphaeropleales</taxon>
        <taxon>Scenedesmaceae</taxon>
        <taxon>Tetradesmus</taxon>
    </lineage>
</organism>
<feature type="compositionally biased region" description="Basic and acidic residues" evidence="14">
    <location>
        <begin position="784"/>
        <end position="806"/>
    </location>
</feature>
<comment type="subcellular location">
    <subcellularLocation>
        <location evidence="12">Mitochondrion</location>
    </subcellularLocation>
    <subcellularLocation>
        <location evidence="1">Plastid</location>
        <location evidence="1">Chloroplast</location>
    </subcellularLocation>
</comment>
<dbReference type="Gene3D" id="1.10.286.20">
    <property type="match status" value="2"/>
</dbReference>
<comment type="similarity">
    <text evidence="2 12 13">Belongs to the EF-Ts family.</text>
</comment>
<reference evidence="16 17" key="1">
    <citation type="submission" date="2016-10" db="EMBL/GenBank/DDBJ databases">
        <authorList>
            <person name="Cai Z."/>
        </authorList>
    </citation>
    <scope>NUCLEOTIDE SEQUENCE [LARGE SCALE GENOMIC DNA]</scope>
</reference>
<keyword evidence="17" id="KW-1185">Reference proteome</keyword>